<dbReference type="Pfam" id="PF08387">
    <property type="entry name" value="FBD"/>
    <property type="match status" value="1"/>
</dbReference>
<dbReference type="InterPro" id="IPR006566">
    <property type="entry name" value="FBD"/>
</dbReference>
<evidence type="ECO:0000313" key="3">
    <source>
        <dbReference type="Proteomes" id="UP000626092"/>
    </source>
</evidence>
<organism evidence="2 3">
    <name type="scientific">Rhododendron simsii</name>
    <name type="common">Sims's rhododendron</name>
    <dbReference type="NCBI Taxonomy" id="118357"/>
    <lineage>
        <taxon>Eukaryota</taxon>
        <taxon>Viridiplantae</taxon>
        <taxon>Streptophyta</taxon>
        <taxon>Embryophyta</taxon>
        <taxon>Tracheophyta</taxon>
        <taxon>Spermatophyta</taxon>
        <taxon>Magnoliopsida</taxon>
        <taxon>eudicotyledons</taxon>
        <taxon>Gunneridae</taxon>
        <taxon>Pentapetalae</taxon>
        <taxon>asterids</taxon>
        <taxon>Ericales</taxon>
        <taxon>Ericaceae</taxon>
        <taxon>Ericoideae</taxon>
        <taxon>Rhodoreae</taxon>
        <taxon>Rhododendron</taxon>
    </lineage>
</organism>
<dbReference type="AlphaFoldDB" id="A0A834LFM7"/>
<accession>A0A834LFM7</accession>
<dbReference type="SUPFAM" id="SSF52047">
    <property type="entry name" value="RNI-like"/>
    <property type="match status" value="1"/>
</dbReference>
<comment type="caution">
    <text evidence="2">The sequence shown here is derived from an EMBL/GenBank/DDBJ whole genome shotgun (WGS) entry which is preliminary data.</text>
</comment>
<keyword evidence="3" id="KW-1185">Reference proteome</keyword>
<sequence length="180" mass="20772">MMYGEDYVLPQHLYANLSLKVLELMNCVVAPVGIVGWKSLKRLFLKYVRLSDDVNCDGRNIVRLPCVSASTWGIDDTVEDFDKCSDLLQELLEKLHHVKELKLANCCIHFLLEMRGQWLLCQWGGLLQLPKTPPEGSLLHLKKVKILGFRRVFRAVELVQFLLKNAKVLENMNRYAKGRF</sequence>
<feature type="domain" description="FBD" evidence="1">
    <location>
        <begin position="130"/>
        <end position="172"/>
    </location>
</feature>
<dbReference type="EMBL" id="WJXA01000007">
    <property type="protein sequence ID" value="KAF7137731.1"/>
    <property type="molecule type" value="Genomic_DNA"/>
</dbReference>
<dbReference type="Proteomes" id="UP000626092">
    <property type="component" value="Unassembled WGS sequence"/>
</dbReference>
<gene>
    <name evidence="2" type="ORF">RHSIM_Rhsim07G0017200</name>
</gene>
<reference evidence="2" key="1">
    <citation type="submission" date="2019-11" db="EMBL/GenBank/DDBJ databases">
        <authorList>
            <person name="Liu Y."/>
            <person name="Hou J."/>
            <person name="Li T.-Q."/>
            <person name="Guan C.-H."/>
            <person name="Wu X."/>
            <person name="Wu H.-Z."/>
            <person name="Ling F."/>
            <person name="Zhang R."/>
            <person name="Shi X.-G."/>
            <person name="Ren J.-P."/>
            <person name="Chen E.-F."/>
            <person name="Sun J.-M."/>
        </authorList>
    </citation>
    <scope>NUCLEOTIDE SEQUENCE</scope>
    <source>
        <strain evidence="2">Adult_tree_wgs_1</strain>
        <tissue evidence="2">Leaves</tissue>
    </source>
</reference>
<dbReference type="OrthoDB" id="1939276at2759"/>
<name>A0A834LFM7_RHOSS</name>
<protein>
    <recommendedName>
        <fullName evidence="1">FBD domain-containing protein</fullName>
    </recommendedName>
</protein>
<proteinExistence type="predicted"/>
<evidence type="ECO:0000259" key="1">
    <source>
        <dbReference type="Pfam" id="PF08387"/>
    </source>
</evidence>
<evidence type="ECO:0000313" key="2">
    <source>
        <dbReference type="EMBL" id="KAF7137731.1"/>
    </source>
</evidence>